<dbReference type="Pfam" id="PF13966">
    <property type="entry name" value="zf-RVT"/>
    <property type="match status" value="1"/>
</dbReference>
<comment type="similarity">
    <text evidence="2">Belongs to the RNase H family.</text>
</comment>
<dbReference type="Proteomes" id="UP000565441">
    <property type="component" value="Unassembled WGS sequence"/>
</dbReference>
<evidence type="ECO:0000256" key="1">
    <source>
        <dbReference type="ARBA" id="ARBA00000077"/>
    </source>
</evidence>
<keyword evidence="4" id="KW-0540">Nuclease</keyword>
<keyword evidence="7" id="KW-0378">Hydrolase</keyword>
<keyword evidence="6" id="KW-0255">Endonuclease</keyword>
<dbReference type="Pfam" id="PF00075">
    <property type="entry name" value="RNase_H"/>
    <property type="match status" value="1"/>
</dbReference>
<dbReference type="Gene3D" id="3.30.420.10">
    <property type="entry name" value="Ribonuclease H-like superfamily/Ribonuclease H"/>
    <property type="match status" value="1"/>
</dbReference>
<evidence type="ECO:0000256" key="6">
    <source>
        <dbReference type="ARBA" id="ARBA00022759"/>
    </source>
</evidence>
<sequence>MERITRDLEMWNKGYPTLKGRSLISKSVIGGYTQFLTRVQGMPKAIENRLDKASRDYMWNGTKIPPVNQATMHQEKNKGGQKCLNIKARNEAIELTKLKSYLRLDDDRPRWAKVADELMSRNISTRRRVRDEASIINPYLQDLKIKTRTSNTSLPESLIKMIRTADKYNASFAPIALSVDLKRNMPMWYHIGVRDDKTLTNNDEWARCQRNNHHITTVGEMETYVDERPAPGERVHKERINCACTCCRKSRLTGCTNPDKCKKAGRKSLNALSNKWNPKVNQEPLIVQGVEQAAAEHRENDAEVPIAFDQNYTTSGSLTNGLRVFVNKETKTNAPATQAQDDTEGDQVIKVWTDGSCIANGDEDARAGSGLWYGENDERNLAIRLPPSMEQSNNAGEATAILIAAQRAPPNATLHILSDSKIVIDGLTKNLTTWEDKGWIGVSNKDILKATVAQLRTRKGKTLFTKVKGHSGDVGNDGADTLANEGATKDIANADAVDLQIPPNFDLSGAKLATMTQALLYHGIMELPTTTIRRKTLIHLDMVRHTIKDNAGNLPSDKRIWNSLYCKDISRNISAFLWRAMHNSYPIGEFWSRIPNFEHRSQCQTCNAEESMEHILTVCPDSCQSTIWRLAENLWSRKGLPWFQPTIGMQLGCALITFKDDQGKPKVGADRLYKIIMTESTHLIWKLRCEWRIGKDSDPEKRHTETEVVNKWYEAINRRLKFDCLMTDNTRYGRKAIRSTLVKQTWKNTLQDEGNLPVNWYTRTGVLVGRGTDRPRGRNR</sequence>
<dbReference type="GO" id="GO:0003676">
    <property type="term" value="F:nucleic acid binding"/>
    <property type="evidence" value="ECO:0007669"/>
    <property type="project" value="InterPro"/>
</dbReference>
<name>A0A8H5M2P1_9AGAR</name>
<accession>A0A8H5M2P1</accession>
<dbReference type="CDD" id="cd09280">
    <property type="entry name" value="RNase_HI_eukaryote_like"/>
    <property type="match status" value="1"/>
</dbReference>
<comment type="caution">
    <text evidence="9">The sequence shown here is derived from an EMBL/GenBank/DDBJ whole genome shotgun (WGS) entry which is preliminary data.</text>
</comment>
<evidence type="ECO:0000313" key="10">
    <source>
        <dbReference type="Proteomes" id="UP000565441"/>
    </source>
</evidence>
<evidence type="ECO:0000256" key="2">
    <source>
        <dbReference type="ARBA" id="ARBA00005300"/>
    </source>
</evidence>
<evidence type="ECO:0000256" key="4">
    <source>
        <dbReference type="ARBA" id="ARBA00022722"/>
    </source>
</evidence>
<reference evidence="9 10" key="1">
    <citation type="journal article" date="2020" name="ISME J.">
        <title>Uncovering the hidden diversity of litter-decomposition mechanisms in mushroom-forming fungi.</title>
        <authorList>
            <person name="Floudas D."/>
            <person name="Bentzer J."/>
            <person name="Ahren D."/>
            <person name="Johansson T."/>
            <person name="Persson P."/>
            <person name="Tunlid A."/>
        </authorList>
    </citation>
    <scope>NUCLEOTIDE SEQUENCE [LARGE SCALE GENOMIC DNA]</scope>
    <source>
        <strain evidence="9 10">CBS 661.87</strain>
    </source>
</reference>
<comment type="catalytic activity">
    <reaction evidence="1">
        <text>Endonucleolytic cleavage to 5'-phosphomonoester.</text>
        <dbReference type="EC" id="3.1.26.4"/>
    </reaction>
</comment>
<dbReference type="InterPro" id="IPR036397">
    <property type="entry name" value="RNaseH_sf"/>
</dbReference>
<evidence type="ECO:0000256" key="7">
    <source>
        <dbReference type="ARBA" id="ARBA00022801"/>
    </source>
</evidence>
<dbReference type="PROSITE" id="PS50879">
    <property type="entry name" value="RNASE_H_1"/>
    <property type="match status" value="1"/>
</dbReference>
<evidence type="ECO:0000313" key="9">
    <source>
        <dbReference type="EMBL" id="KAF5378486.1"/>
    </source>
</evidence>
<dbReference type="EMBL" id="JAACJP010000019">
    <property type="protein sequence ID" value="KAF5378486.1"/>
    <property type="molecule type" value="Genomic_DNA"/>
</dbReference>
<proteinExistence type="inferred from homology"/>
<dbReference type="InterPro" id="IPR012337">
    <property type="entry name" value="RNaseH-like_sf"/>
</dbReference>
<dbReference type="GO" id="GO:0046872">
    <property type="term" value="F:metal ion binding"/>
    <property type="evidence" value="ECO:0007669"/>
    <property type="project" value="UniProtKB-KW"/>
</dbReference>
<dbReference type="InterPro" id="IPR026960">
    <property type="entry name" value="RVT-Znf"/>
</dbReference>
<dbReference type="PANTHER" id="PTHR10642">
    <property type="entry name" value="RIBONUCLEASE H1"/>
    <property type="match status" value="1"/>
</dbReference>
<dbReference type="EC" id="3.1.26.4" evidence="3"/>
<dbReference type="GO" id="GO:0043137">
    <property type="term" value="P:DNA replication, removal of RNA primer"/>
    <property type="evidence" value="ECO:0007669"/>
    <property type="project" value="TreeGrafter"/>
</dbReference>
<dbReference type="PANTHER" id="PTHR10642:SF26">
    <property type="entry name" value="RIBONUCLEASE H1"/>
    <property type="match status" value="1"/>
</dbReference>
<dbReference type="OrthoDB" id="2976650at2759"/>
<dbReference type="InterPro" id="IPR002156">
    <property type="entry name" value="RNaseH_domain"/>
</dbReference>
<dbReference type="GO" id="GO:0004523">
    <property type="term" value="F:RNA-DNA hybrid ribonuclease activity"/>
    <property type="evidence" value="ECO:0007669"/>
    <property type="project" value="UniProtKB-EC"/>
</dbReference>
<feature type="domain" description="RNase H type-1" evidence="8">
    <location>
        <begin position="345"/>
        <end position="488"/>
    </location>
</feature>
<protein>
    <recommendedName>
        <fullName evidence="3">ribonuclease H</fullName>
        <ecNumber evidence="3">3.1.26.4</ecNumber>
    </recommendedName>
</protein>
<keyword evidence="10" id="KW-1185">Reference proteome</keyword>
<gene>
    <name evidence="9" type="ORF">D9615_007135</name>
</gene>
<keyword evidence="5" id="KW-0479">Metal-binding</keyword>
<dbReference type="SUPFAM" id="SSF53098">
    <property type="entry name" value="Ribonuclease H-like"/>
    <property type="match status" value="1"/>
</dbReference>
<dbReference type="InterPro" id="IPR050092">
    <property type="entry name" value="RNase_H"/>
</dbReference>
<dbReference type="AlphaFoldDB" id="A0A8H5M2P1"/>
<evidence type="ECO:0000259" key="8">
    <source>
        <dbReference type="PROSITE" id="PS50879"/>
    </source>
</evidence>
<evidence type="ECO:0000256" key="5">
    <source>
        <dbReference type="ARBA" id="ARBA00022723"/>
    </source>
</evidence>
<organism evidence="9 10">
    <name type="scientific">Tricholomella constricta</name>
    <dbReference type="NCBI Taxonomy" id="117010"/>
    <lineage>
        <taxon>Eukaryota</taxon>
        <taxon>Fungi</taxon>
        <taxon>Dikarya</taxon>
        <taxon>Basidiomycota</taxon>
        <taxon>Agaricomycotina</taxon>
        <taxon>Agaricomycetes</taxon>
        <taxon>Agaricomycetidae</taxon>
        <taxon>Agaricales</taxon>
        <taxon>Tricholomatineae</taxon>
        <taxon>Lyophyllaceae</taxon>
        <taxon>Tricholomella</taxon>
    </lineage>
</organism>
<evidence type="ECO:0000256" key="3">
    <source>
        <dbReference type="ARBA" id="ARBA00012180"/>
    </source>
</evidence>